<dbReference type="PANTHER" id="PTHR43280">
    <property type="entry name" value="ARAC-FAMILY TRANSCRIPTIONAL REGULATOR"/>
    <property type="match status" value="1"/>
</dbReference>
<evidence type="ECO:0000256" key="4">
    <source>
        <dbReference type="PROSITE-ProRule" id="PRU00169"/>
    </source>
</evidence>
<sequence>MMRTVILVEDEPFVRRTLLKQVNWEAIGCQVIGESGNGREALDMLLSRKPDIVITDIMMPEMNGTELLKRAREEGLDSKFIMLTCMNDFEYARQAIEFGASSYILKLSMSIPELEQKLVKLRVELDEKEQYNKIKEQEHKAVVQSVYQKVWRNIVSGKEVTDRTLDLDIERVYPYVQIWASASRQAEFPVAADDVEIHRFLDEFQESRFYWQREPVQLASATSYPHLVSSNLVPTMEWEQAWKKLRGALLEAWYAGEIPYIESDSALADLRWEEEKALLLLLDHGKWNEFRRVLADRWGLYARSRTDYHDVKKAGLVIIGMYQKQFSEASVDQEIVYKASTHAELLRMLDETLENCLTLKRAASAAYTSNRDVNKIIDYIHLHYSEEITLKSLAEYVSFDPHYVSALFKKKKGTTITNYIQQYRVEQAKLLLKDTLLSITEVGERVGFENDNYFIKIFKRFVNMTPNQYRQSG</sequence>
<dbReference type="Pfam" id="PF12833">
    <property type="entry name" value="HTH_18"/>
    <property type="match status" value="1"/>
</dbReference>
<dbReference type="InterPro" id="IPR018062">
    <property type="entry name" value="HTH_AraC-typ_CS"/>
</dbReference>
<accession>A0ABW9U1B0</accession>
<keyword evidence="2" id="KW-0238">DNA-binding</keyword>
<name>A0ABW9U1B0_9BACL</name>
<evidence type="ECO:0000256" key="2">
    <source>
        <dbReference type="ARBA" id="ARBA00023125"/>
    </source>
</evidence>
<evidence type="ECO:0000259" key="7">
    <source>
        <dbReference type="PROSITE" id="PS50110"/>
    </source>
</evidence>
<dbReference type="SMART" id="SM00448">
    <property type="entry name" value="REC"/>
    <property type="match status" value="1"/>
</dbReference>
<dbReference type="SUPFAM" id="SSF46689">
    <property type="entry name" value="Homeodomain-like"/>
    <property type="match status" value="2"/>
</dbReference>
<keyword evidence="4" id="KW-0597">Phosphoprotein</keyword>
<dbReference type="SUPFAM" id="SSF52172">
    <property type="entry name" value="CheY-like"/>
    <property type="match status" value="1"/>
</dbReference>
<dbReference type="InterPro" id="IPR011006">
    <property type="entry name" value="CheY-like_superfamily"/>
</dbReference>
<proteinExistence type="predicted"/>
<evidence type="ECO:0000256" key="3">
    <source>
        <dbReference type="ARBA" id="ARBA00023163"/>
    </source>
</evidence>
<dbReference type="InterPro" id="IPR009057">
    <property type="entry name" value="Homeodomain-like_sf"/>
</dbReference>
<reference evidence="8 9" key="1">
    <citation type="submission" date="2019-12" db="EMBL/GenBank/DDBJ databases">
        <authorList>
            <person name="Huq M.A."/>
        </authorList>
    </citation>
    <scope>NUCLEOTIDE SEQUENCE [LARGE SCALE GENOMIC DNA]</scope>
    <source>
        <strain evidence="8 9">MAH-34</strain>
    </source>
</reference>
<dbReference type="InterPro" id="IPR001789">
    <property type="entry name" value="Sig_transdc_resp-reg_receiver"/>
</dbReference>
<comment type="caution">
    <text evidence="8">The sequence shown here is derived from an EMBL/GenBank/DDBJ whole genome shotgun (WGS) entry which is preliminary data.</text>
</comment>
<gene>
    <name evidence="8" type="ORF">GON05_01405</name>
</gene>
<dbReference type="InterPro" id="IPR020449">
    <property type="entry name" value="Tscrpt_reg_AraC-type_HTH"/>
</dbReference>
<protein>
    <submittedName>
        <fullName evidence="8">Response regulator</fullName>
    </submittedName>
</protein>
<dbReference type="SMART" id="SM00342">
    <property type="entry name" value="HTH_ARAC"/>
    <property type="match status" value="1"/>
</dbReference>
<dbReference type="PRINTS" id="PR00032">
    <property type="entry name" value="HTHARAC"/>
</dbReference>
<organism evidence="8 9">
    <name type="scientific">Paenibacillus anseongense</name>
    <dbReference type="NCBI Taxonomy" id="2682845"/>
    <lineage>
        <taxon>Bacteria</taxon>
        <taxon>Bacillati</taxon>
        <taxon>Bacillota</taxon>
        <taxon>Bacilli</taxon>
        <taxon>Bacillales</taxon>
        <taxon>Paenibacillaceae</taxon>
        <taxon>Paenibacillus</taxon>
    </lineage>
</organism>
<feature type="domain" description="HTH araC/xylS-type" evidence="6">
    <location>
        <begin position="374"/>
        <end position="472"/>
    </location>
</feature>
<dbReference type="InterPro" id="IPR018060">
    <property type="entry name" value="HTH_AraC"/>
</dbReference>
<dbReference type="Gene3D" id="1.10.10.60">
    <property type="entry name" value="Homeodomain-like"/>
    <property type="match status" value="2"/>
</dbReference>
<feature type="domain" description="Response regulatory" evidence="7">
    <location>
        <begin position="4"/>
        <end position="121"/>
    </location>
</feature>
<evidence type="ECO:0000313" key="9">
    <source>
        <dbReference type="Proteomes" id="UP000467637"/>
    </source>
</evidence>
<evidence type="ECO:0000256" key="1">
    <source>
        <dbReference type="ARBA" id="ARBA00023015"/>
    </source>
</evidence>
<dbReference type="PANTHER" id="PTHR43280:SF28">
    <property type="entry name" value="HTH-TYPE TRANSCRIPTIONAL ACTIVATOR RHAS"/>
    <property type="match status" value="1"/>
</dbReference>
<dbReference type="CDD" id="cd17536">
    <property type="entry name" value="REC_YesN-like"/>
    <property type="match status" value="1"/>
</dbReference>
<evidence type="ECO:0000256" key="5">
    <source>
        <dbReference type="SAM" id="Coils"/>
    </source>
</evidence>
<evidence type="ECO:0000259" key="6">
    <source>
        <dbReference type="PROSITE" id="PS01124"/>
    </source>
</evidence>
<keyword evidence="9" id="KW-1185">Reference proteome</keyword>
<dbReference type="Pfam" id="PF00072">
    <property type="entry name" value="Response_reg"/>
    <property type="match status" value="1"/>
</dbReference>
<dbReference type="Proteomes" id="UP000467637">
    <property type="component" value="Unassembled WGS sequence"/>
</dbReference>
<dbReference type="PROSITE" id="PS50110">
    <property type="entry name" value="RESPONSE_REGULATORY"/>
    <property type="match status" value="1"/>
</dbReference>
<dbReference type="PROSITE" id="PS00041">
    <property type="entry name" value="HTH_ARAC_FAMILY_1"/>
    <property type="match status" value="1"/>
</dbReference>
<dbReference type="PROSITE" id="PS01124">
    <property type="entry name" value="HTH_ARAC_FAMILY_2"/>
    <property type="match status" value="1"/>
</dbReference>
<keyword evidence="3" id="KW-0804">Transcription</keyword>
<keyword evidence="5" id="KW-0175">Coiled coil</keyword>
<keyword evidence="1" id="KW-0805">Transcription regulation</keyword>
<evidence type="ECO:0000313" key="8">
    <source>
        <dbReference type="EMBL" id="MVQ33296.1"/>
    </source>
</evidence>
<dbReference type="EMBL" id="WSEM01000003">
    <property type="protein sequence ID" value="MVQ33296.1"/>
    <property type="molecule type" value="Genomic_DNA"/>
</dbReference>
<dbReference type="Gene3D" id="3.40.50.2300">
    <property type="match status" value="1"/>
</dbReference>
<feature type="modified residue" description="4-aspartylphosphate" evidence="4">
    <location>
        <position position="56"/>
    </location>
</feature>
<feature type="coiled-coil region" evidence="5">
    <location>
        <begin position="111"/>
        <end position="138"/>
    </location>
</feature>